<dbReference type="PROSITE" id="PS50885">
    <property type="entry name" value="HAMP"/>
    <property type="match status" value="1"/>
</dbReference>
<sequence length="473" mass="52695">MKIVHKLILVNVFDVLLIAVTGFFAFHNLNLVLTKLRFMEIADDLNASFLEMRLSEKNFFLYEDKSALPDIHNKLDESGATIDFAKEDIVRAIGESNFARLETSFKDYARAIKNAEAENPKNGEVQARVRELGQKLREFSSRLTRLERSKLNEIVSGSRTGLFSSLCLILLSAFGVSQLISRKVLHSLKDIEKVARFISEGNFSKVESDIPPDELGSVMRAINSMSDELKNREEMIVQSKKLASIGILTAGVAHELGNPLNNISMLAQAYVELYDNLSREDRIDFMNKVEEETERIKEIVKNLLDFAKPKELHLKAVGINDTIKKSLKLVHNMICVCNIEVQPLLQDGLPPVMIDEHQILEVLINLITNAIQAGSPRDTVTITSSLSNDRGSVEIEVRDRGKGISSELLPYVFDPFFTTKGADGTGLGLFVSYGIIKNHGGNLMVSSELGKGTCFTIQLPAHNDMKGSKDEQP</sequence>
<dbReference type="PROSITE" id="PS50109">
    <property type="entry name" value="HIS_KIN"/>
    <property type="match status" value="1"/>
</dbReference>
<dbReference type="Proteomes" id="UP001144372">
    <property type="component" value="Unassembled WGS sequence"/>
</dbReference>
<dbReference type="InterPro" id="IPR005467">
    <property type="entry name" value="His_kinase_dom"/>
</dbReference>
<protein>
    <recommendedName>
        <fullName evidence="3">histidine kinase</fullName>
        <ecNumber evidence="3">2.7.13.3</ecNumber>
    </recommendedName>
</protein>
<keyword evidence="11" id="KW-1133">Transmembrane helix</keyword>
<dbReference type="InterPro" id="IPR036097">
    <property type="entry name" value="HisK_dim/P_sf"/>
</dbReference>
<dbReference type="InterPro" id="IPR003660">
    <property type="entry name" value="HAMP_dom"/>
</dbReference>
<dbReference type="SMART" id="SM00387">
    <property type="entry name" value="HATPase_c"/>
    <property type="match status" value="1"/>
</dbReference>
<keyword evidence="9" id="KW-0902">Two-component regulatory system</keyword>
<dbReference type="SMART" id="SM00388">
    <property type="entry name" value="HisKA"/>
    <property type="match status" value="1"/>
</dbReference>
<dbReference type="Gene3D" id="1.10.287.130">
    <property type="match status" value="1"/>
</dbReference>
<dbReference type="Gene3D" id="6.10.340.10">
    <property type="match status" value="1"/>
</dbReference>
<dbReference type="PANTHER" id="PTHR43065">
    <property type="entry name" value="SENSOR HISTIDINE KINASE"/>
    <property type="match status" value="1"/>
</dbReference>
<evidence type="ECO:0000256" key="5">
    <source>
        <dbReference type="ARBA" id="ARBA00022679"/>
    </source>
</evidence>
<feature type="coiled-coil region" evidence="10">
    <location>
        <begin position="98"/>
        <end position="149"/>
    </location>
</feature>
<reference evidence="14" key="1">
    <citation type="submission" date="2022-12" db="EMBL/GenBank/DDBJ databases">
        <title>Reference genome sequencing for broad-spectrum identification of bacterial and archaeal isolates by mass spectrometry.</title>
        <authorList>
            <person name="Sekiguchi Y."/>
            <person name="Tourlousse D.M."/>
        </authorList>
    </citation>
    <scope>NUCLEOTIDE SEQUENCE</scope>
    <source>
        <strain evidence="14">ASRB1</strain>
    </source>
</reference>
<dbReference type="Pfam" id="PF00512">
    <property type="entry name" value="HisKA"/>
    <property type="match status" value="1"/>
</dbReference>
<evidence type="ECO:0000256" key="4">
    <source>
        <dbReference type="ARBA" id="ARBA00022553"/>
    </source>
</evidence>
<keyword evidence="8" id="KW-0067">ATP-binding</keyword>
<dbReference type="GO" id="GO:0016020">
    <property type="term" value="C:membrane"/>
    <property type="evidence" value="ECO:0007669"/>
    <property type="project" value="UniProtKB-SubCell"/>
</dbReference>
<evidence type="ECO:0000256" key="1">
    <source>
        <dbReference type="ARBA" id="ARBA00000085"/>
    </source>
</evidence>
<keyword evidence="6" id="KW-0547">Nucleotide-binding</keyword>
<dbReference type="EMBL" id="BSDR01000001">
    <property type="protein sequence ID" value="GLI34110.1"/>
    <property type="molecule type" value="Genomic_DNA"/>
</dbReference>
<dbReference type="RefSeq" id="WP_281793377.1">
    <property type="nucleotide sequence ID" value="NZ_BSDR01000001.1"/>
</dbReference>
<evidence type="ECO:0000256" key="10">
    <source>
        <dbReference type="SAM" id="Coils"/>
    </source>
</evidence>
<comment type="subcellular location">
    <subcellularLocation>
        <location evidence="2">Membrane</location>
    </subcellularLocation>
</comment>
<dbReference type="Pfam" id="PF02518">
    <property type="entry name" value="HATPase_c"/>
    <property type="match status" value="1"/>
</dbReference>
<dbReference type="AlphaFoldDB" id="A0A9W6D1F6"/>
<dbReference type="SUPFAM" id="SSF55874">
    <property type="entry name" value="ATPase domain of HSP90 chaperone/DNA topoisomerase II/histidine kinase"/>
    <property type="match status" value="1"/>
</dbReference>
<organism evidence="14 15">
    <name type="scientific">Desulforhabdus amnigena</name>
    <dbReference type="NCBI Taxonomy" id="40218"/>
    <lineage>
        <taxon>Bacteria</taxon>
        <taxon>Pseudomonadati</taxon>
        <taxon>Thermodesulfobacteriota</taxon>
        <taxon>Syntrophobacteria</taxon>
        <taxon>Syntrophobacterales</taxon>
        <taxon>Syntrophobacteraceae</taxon>
        <taxon>Desulforhabdus</taxon>
    </lineage>
</organism>
<keyword evidence="10" id="KW-0175">Coiled coil</keyword>
<evidence type="ECO:0000256" key="7">
    <source>
        <dbReference type="ARBA" id="ARBA00022777"/>
    </source>
</evidence>
<keyword evidence="5" id="KW-0808">Transferase</keyword>
<evidence type="ECO:0000256" key="8">
    <source>
        <dbReference type="ARBA" id="ARBA00022840"/>
    </source>
</evidence>
<dbReference type="SMART" id="SM00304">
    <property type="entry name" value="HAMP"/>
    <property type="match status" value="1"/>
</dbReference>
<comment type="caution">
    <text evidence="14">The sequence shown here is derived from an EMBL/GenBank/DDBJ whole genome shotgun (WGS) entry which is preliminary data.</text>
</comment>
<dbReference type="InterPro" id="IPR004358">
    <property type="entry name" value="Sig_transdc_His_kin-like_C"/>
</dbReference>
<keyword evidence="4" id="KW-0597">Phosphoprotein</keyword>
<dbReference type="GO" id="GO:0005524">
    <property type="term" value="F:ATP binding"/>
    <property type="evidence" value="ECO:0007669"/>
    <property type="project" value="UniProtKB-KW"/>
</dbReference>
<dbReference type="InterPro" id="IPR036890">
    <property type="entry name" value="HATPase_C_sf"/>
</dbReference>
<comment type="catalytic activity">
    <reaction evidence="1">
        <text>ATP + protein L-histidine = ADP + protein N-phospho-L-histidine.</text>
        <dbReference type="EC" id="2.7.13.3"/>
    </reaction>
</comment>
<dbReference type="SUPFAM" id="SSF47384">
    <property type="entry name" value="Homodimeric domain of signal transducing histidine kinase"/>
    <property type="match status" value="1"/>
</dbReference>
<keyword evidence="11" id="KW-0472">Membrane</keyword>
<dbReference type="GO" id="GO:0000155">
    <property type="term" value="F:phosphorelay sensor kinase activity"/>
    <property type="evidence" value="ECO:0007669"/>
    <property type="project" value="InterPro"/>
</dbReference>
<dbReference type="Gene3D" id="3.30.565.10">
    <property type="entry name" value="Histidine kinase-like ATPase, C-terminal domain"/>
    <property type="match status" value="1"/>
</dbReference>
<dbReference type="PRINTS" id="PR00344">
    <property type="entry name" value="BCTRLSENSOR"/>
</dbReference>
<evidence type="ECO:0000256" key="3">
    <source>
        <dbReference type="ARBA" id="ARBA00012438"/>
    </source>
</evidence>
<dbReference type="InterPro" id="IPR003594">
    <property type="entry name" value="HATPase_dom"/>
</dbReference>
<dbReference type="InterPro" id="IPR003661">
    <property type="entry name" value="HisK_dim/P_dom"/>
</dbReference>
<dbReference type="CDD" id="cd00082">
    <property type="entry name" value="HisKA"/>
    <property type="match status" value="1"/>
</dbReference>
<evidence type="ECO:0000256" key="2">
    <source>
        <dbReference type="ARBA" id="ARBA00004370"/>
    </source>
</evidence>
<evidence type="ECO:0000259" key="13">
    <source>
        <dbReference type="PROSITE" id="PS50885"/>
    </source>
</evidence>
<name>A0A9W6D1F6_9BACT</name>
<feature type="domain" description="Histidine kinase" evidence="12">
    <location>
        <begin position="251"/>
        <end position="463"/>
    </location>
</feature>
<evidence type="ECO:0000256" key="6">
    <source>
        <dbReference type="ARBA" id="ARBA00022741"/>
    </source>
</evidence>
<evidence type="ECO:0000256" key="11">
    <source>
        <dbReference type="SAM" id="Phobius"/>
    </source>
</evidence>
<dbReference type="EC" id="2.7.13.3" evidence="3"/>
<keyword evidence="7 14" id="KW-0418">Kinase</keyword>
<evidence type="ECO:0000259" key="12">
    <source>
        <dbReference type="PROSITE" id="PS50109"/>
    </source>
</evidence>
<evidence type="ECO:0000256" key="9">
    <source>
        <dbReference type="ARBA" id="ARBA00023012"/>
    </source>
</evidence>
<feature type="domain" description="HAMP" evidence="13">
    <location>
        <begin position="182"/>
        <end position="234"/>
    </location>
</feature>
<keyword evidence="11" id="KW-0812">Transmembrane</keyword>
<dbReference type="CDD" id="cd06225">
    <property type="entry name" value="HAMP"/>
    <property type="match status" value="1"/>
</dbReference>
<proteinExistence type="predicted"/>
<evidence type="ECO:0000313" key="15">
    <source>
        <dbReference type="Proteomes" id="UP001144372"/>
    </source>
</evidence>
<accession>A0A9W6D1F6</accession>
<dbReference type="Pfam" id="PF00672">
    <property type="entry name" value="HAMP"/>
    <property type="match status" value="1"/>
</dbReference>
<dbReference type="PANTHER" id="PTHR43065:SF10">
    <property type="entry name" value="PEROXIDE STRESS-ACTIVATED HISTIDINE KINASE MAK3"/>
    <property type="match status" value="1"/>
</dbReference>
<evidence type="ECO:0000313" key="14">
    <source>
        <dbReference type="EMBL" id="GLI34110.1"/>
    </source>
</evidence>
<keyword evidence="15" id="KW-1185">Reference proteome</keyword>
<gene>
    <name evidence="14" type="ORF">DAMNIGENAA_15430</name>
</gene>
<feature type="transmembrane region" description="Helical" evidence="11">
    <location>
        <begin position="7"/>
        <end position="26"/>
    </location>
</feature>